<dbReference type="GO" id="GO:0006508">
    <property type="term" value="P:proteolysis"/>
    <property type="evidence" value="ECO:0007669"/>
    <property type="project" value="UniProtKB-KW"/>
</dbReference>
<organism evidence="1">
    <name type="scientific">Arsenophonus nasoniae</name>
    <name type="common">son-killer infecting Nasonia vitripennis</name>
    <dbReference type="NCBI Taxonomy" id="638"/>
    <lineage>
        <taxon>Bacteria</taxon>
        <taxon>Pseudomonadati</taxon>
        <taxon>Pseudomonadota</taxon>
        <taxon>Gammaproteobacteria</taxon>
        <taxon>Enterobacterales</taxon>
        <taxon>Morganellaceae</taxon>
        <taxon>Arsenophonus</taxon>
    </lineage>
</organism>
<dbReference type="EMBL" id="FN545167">
    <property type="protein sequence ID" value="CBA72068.1"/>
    <property type="molecule type" value="Genomic_DNA"/>
</dbReference>
<reference evidence="2 4" key="2">
    <citation type="submission" date="2019-03" db="EMBL/GenBank/DDBJ databases">
        <title>Long-read sequencing reveals hyperdense prophage content in a complex bacterial symbiont genome.</title>
        <authorList>
            <person name="Frost C.L."/>
            <person name="Siozios S."/>
            <person name="Nadal-Jimenez P."/>
            <person name="Brockhurst M.A."/>
            <person name="King K.C."/>
            <person name="Darby A.C."/>
            <person name="Hurst G.D.D."/>
        </authorList>
    </citation>
    <scope>NUCLEOTIDE SEQUENCE [LARGE SCALE GENOMIC DNA]</scope>
    <source>
        <strain evidence="2 4">FIN</strain>
    </source>
</reference>
<dbReference type="EMBL" id="CP038613">
    <property type="protein sequence ID" value="QBY44314.1"/>
    <property type="molecule type" value="Genomic_DNA"/>
</dbReference>
<dbReference type="Proteomes" id="UP000295134">
    <property type="component" value="Chromosome"/>
</dbReference>
<proteinExistence type="predicted"/>
<dbReference type="Pfam" id="PF13678">
    <property type="entry name" value="Peptidase_M85"/>
    <property type="match status" value="1"/>
</dbReference>
<dbReference type="AlphaFoldDB" id="D2TXF1"/>
<gene>
    <name evidence="1" type="ORF">ARN_07720</name>
    <name evidence="2" type="ORF">ArsFIN_28980</name>
    <name evidence="3" type="ORF">QE258_13310</name>
</gene>
<keyword evidence="2" id="KW-0645">Protease</keyword>
<dbReference type="EMBL" id="CP123523">
    <property type="protein sequence ID" value="WGM04586.1"/>
    <property type="molecule type" value="Genomic_DNA"/>
</dbReference>
<keyword evidence="2" id="KW-0378">Hydrolase</keyword>
<name>D2TXF1_9GAMM</name>
<evidence type="ECO:0000313" key="2">
    <source>
        <dbReference type="EMBL" id="QBY44314.1"/>
    </source>
</evidence>
<dbReference type="RefSeq" id="WP_051296919.1">
    <property type="nucleotide sequence ID" value="NZ_CP038613.1"/>
</dbReference>
<evidence type="ECO:0000313" key="4">
    <source>
        <dbReference type="Proteomes" id="UP000295134"/>
    </source>
</evidence>
<keyword evidence="5" id="KW-1185">Reference proteome</keyword>
<dbReference type="GeneID" id="96877893"/>
<evidence type="ECO:0000313" key="5">
    <source>
        <dbReference type="Proteomes" id="UP001177592"/>
    </source>
</evidence>
<sequence length="486" mass="55997">MKNRNEDAYASYVCGNDHEFSLSDDVLTRLTIELRTAVSRSYHNLLDRHTAYAIEDTIREALLMSQAFQRIIDFSIREDNEQLGFINYRNVYELSENSEDRRLRSISIQEIEESNAENMPIIIHGEAGEDANEHPYVNISPAPSYTSRDYNHWQSSLIHELIHHLTGASDPESNEDRLGPTEILTQRVAIDLNWHIPQFRSYNSPERLQAIRARNFRSLLESIDRHPRRENELLERLISISENVGASSDFSSLSESSNDSSVSTAACRFEHGDSDDDFTGSTFFRGAKAANYLCHKKVKIIFENDLSLEYWHLKKYNLIIAELAVSRVENGSGFYNKKYKSWKEWYHSSAWKTILGTGIYDYGLSEIGKNASSKPYGFIFEDGSFSVGVTSDDAKKYGYNDTWTNYFKDDKETIYAGQMFFDKNGRPIALTITNKISGYLGKGLSSLYIKGGWTWNIKDTWDIHNFKDNYESLDRYAPRFLIKNKL</sequence>
<accession>D2TXF1</accession>
<dbReference type="InterPro" id="IPR025208">
    <property type="entry name" value="Peptidase_M85"/>
</dbReference>
<dbReference type="GO" id="GO:0008233">
    <property type="term" value="F:peptidase activity"/>
    <property type="evidence" value="ECO:0007669"/>
    <property type="project" value="UniProtKB-KW"/>
</dbReference>
<reference evidence="3" key="3">
    <citation type="submission" date="2023-04" db="EMBL/GenBank/DDBJ databases">
        <title>Genome dynamics across the evolutionary transition to endosymbiosis.</title>
        <authorList>
            <person name="Siozios S."/>
            <person name="Nadal-Jimenez P."/>
            <person name="Azagi T."/>
            <person name="Sprong H."/>
            <person name="Frost C.L."/>
            <person name="Parratt S.R."/>
            <person name="Taylor G."/>
            <person name="Brettell L."/>
            <person name="Lew K.C."/>
            <person name="Croft L."/>
            <person name="King K.C."/>
            <person name="Brockhurst M.A."/>
            <person name="Hypsa V."/>
            <person name="Novakova E."/>
            <person name="Darby A.C."/>
            <person name="Hurst G.D.D."/>
        </authorList>
    </citation>
    <scope>NUCLEOTIDE SEQUENCE</scope>
    <source>
        <strain evidence="3">ANv_CAN</strain>
    </source>
</reference>
<evidence type="ECO:0000313" key="3">
    <source>
        <dbReference type="EMBL" id="WGM04586.1"/>
    </source>
</evidence>
<protein>
    <submittedName>
        <fullName evidence="3">M85 family metallopeptidase</fullName>
    </submittedName>
    <submittedName>
        <fullName evidence="2">NFkB-p65-degrading zinc protease</fullName>
    </submittedName>
    <submittedName>
        <fullName evidence="1">Non-LEE encoded type III effector C</fullName>
    </submittedName>
</protein>
<evidence type="ECO:0000313" key="1">
    <source>
        <dbReference type="EMBL" id="CBA72068.1"/>
    </source>
</evidence>
<dbReference type="Proteomes" id="UP001177592">
    <property type="component" value="Chromosome"/>
</dbReference>
<reference evidence="1" key="1">
    <citation type="journal article" date="2010" name="Insect Mol. Biol.">
        <title>The draft genome sequence of Arsenophonus nasoniae, son-killer bacterium of Nasonia vitripennis, reveals genes associated with virulence and symbiosis.</title>
        <authorList>
            <person name="Wilkes T."/>
            <person name="Darby A.C."/>
            <person name="Choi J."/>
            <person name="Colborne J.K."/>
            <person name="Werren J.H."/>
            <person name="Hurst G.D.D."/>
        </authorList>
    </citation>
    <scope>NUCLEOTIDE SEQUENCE</scope>
</reference>
<dbReference type="KEGG" id="ans:ArsFIN_28980"/>